<dbReference type="InterPro" id="IPR036271">
    <property type="entry name" value="Tet_transcr_reg_TetR-rel_C_sf"/>
</dbReference>
<dbReference type="Pfam" id="PF21597">
    <property type="entry name" value="TetR_C_43"/>
    <property type="match status" value="1"/>
</dbReference>
<sequence length="243" mass="27038">MAVAEPESPTRRRAPRVDAIRNREAIVEAATAVLAEQGTAVDVREIARRSGVGMGTLYRHFPKKEDLVHEVLRQEFTGWAESARREAIGAEDPWAALTGFYQQALTGYARHRAIMENFALACSSPDLDGIRQLRLVIEELCARATDLLRPGVTTDDLLLLLVSLGHAVQVTDEHHPQRWHRLLHISLDGLRADHRSPLPADAAPGTDRKPDSESPPAVRRPSTQDSSAAPRSSHEPRRRRTNR</sequence>
<keyword evidence="3" id="KW-0804">Transcription</keyword>
<dbReference type="InterPro" id="IPR050109">
    <property type="entry name" value="HTH-type_TetR-like_transc_reg"/>
</dbReference>
<feature type="DNA-binding region" description="H-T-H motif" evidence="4">
    <location>
        <begin position="42"/>
        <end position="61"/>
    </location>
</feature>
<name>A0ABN2QAH0_9PSEU</name>
<evidence type="ECO:0000256" key="1">
    <source>
        <dbReference type="ARBA" id="ARBA00023015"/>
    </source>
</evidence>
<dbReference type="PRINTS" id="PR00455">
    <property type="entry name" value="HTHTETR"/>
</dbReference>
<feature type="region of interest" description="Disordered" evidence="5">
    <location>
        <begin position="194"/>
        <end position="243"/>
    </location>
</feature>
<feature type="domain" description="HTH tetR-type" evidence="6">
    <location>
        <begin position="20"/>
        <end position="79"/>
    </location>
</feature>
<evidence type="ECO:0000313" key="7">
    <source>
        <dbReference type="EMBL" id="GAA1948034.1"/>
    </source>
</evidence>
<evidence type="ECO:0000313" key="8">
    <source>
        <dbReference type="Proteomes" id="UP001501116"/>
    </source>
</evidence>
<evidence type="ECO:0000256" key="5">
    <source>
        <dbReference type="SAM" id="MobiDB-lite"/>
    </source>
</evidence>
<gene>
    <name evidence="7" type="ORF">GCM10009754_15360</name>
</gene>
<dbReference type="Pfam" id="PF00440">
    <property type="entry name" value="TetR_N"/>
    <property type="match status" value="1"/>
</dbReference>
<comment type="caution">
    <text evidence="7">The sequence shown here is derived from an EMBL/GenBank/DDBJ whole genome shotgun (WGS) entry which is preliminary data.</text>
</comment>
<proteinExistence type="predicted"/>
<dbReference type="InterPro" id="IPR009057">
    <property type="entry name" value="Homeodomain-like_sf"/>
</dbReference>
<dbReference type="RefSeq" id="WP_344415004.1">
    <property type="nucleotide sequence ID" value="NZ_BAAANN010000005.1"/>
</dbReference>
<keyword evidence="1" id="KW-0805">Transcription regulation</keyword>
<keyword evidence="8" id="KW-1185">Reference proteome</keyword>
<evidence type="ECO:0000259" key="6">
    <source>
        <dbReference type="PROSITE" id="PS50977"/>
    </source>
</evidence>
<dbReference type="PANTHER" id="PTHR30055:SF234">
    <property type="entry name" value="HTH-TYPE TRANSCRIPTIONAL REGULATOR BETI"/>
    <property type="match status" value="1"/>
</dbReference>
<dbReference type="PROSITE" id="PS50977">
    <property type="entry name" value="HTH_TETR_2"/>
    <property type="match status" value="1"/>
</dbReference>
<dbReference type="SUPFAM" id="SSF48498">
    <property type="entry name" value="Tetracyclin repressor-like, C-terminal domain"/>
    <property type="match status" value="1"/>
</dbReference>
<dbReference type="Gene3D" id="1.10.357.10">
    <property type="entry name" value="Tetracycline Repressor, domain 2"/>
    <property type="match status" value="1"/>
</dbReference>
<organism evidence="7 8">
    <name type="scientific">Amycolatopsis minnesotensis</name>
    <dbReference type="NCBI Taxonomy" id="337894"/>
    <lineage>
        <taxon>Bacteria</taxon>
        <taxon>Bacillati</taxon>
        <taxon>Actinomycetota</taxon>
        <taxon>Actinomycetes</taxon>
        <taxon>Pseudonocardiales</taxon>
        <taxon>Pseudonocardiaceae</taxon>
        <taxon>Amycolatopsis</taxon>
    </lineage>
</organism>
<evidence type="ECO:0000256" key="3">
    <source>
        <dbReference type="ARBA" id="ARBA00023163"/>
    </source>
</evidence>
<dbReference type="Proteomes" id="UP001501116">
    <property type="component" value="Unassembled WGS sequence"/>
</dbReference>
<protein>
    <submittedName>
        <fullName evidence="7">TetR/AcrR family transcriptional regulator</fullName>
    </submittedName>
</protein>
<dbReference type="PANTHER" id="PTHR30055">
    <property type="entry name" value="HTH-TYPE TRANSCRIPTIONAL REGULATOR RUTR"/>
    <property type="match status" value="1"/>
</dbReference>
<dbReference type="EMBL" id="BAAANN010000005">
    <property type="protein sequence ID" value="GAA1948034.1"/>
    <property type="molecule type" value="Genomic_DNA"/>
</dbReference>
<accession>A0ABN2QAH0</accession>
<keyword evidence="2 4" id="KW-0238">DNA-binding</keyword>
<evidence type="ECO:0000256" key="4">
    <source>
        <dbReference type="PROSITE-ProRule" id="PRU00335"/>
    </source>
</evidence>
<dbReference type="InterPro" id="IPR049445">
    <property type="entry name" value="TetR_SbtR-like_C"/>
</dbReference>
<reference evidence="7 8" key="1">
    <citation type="journal article" date="2019" name="Int. J. Syst. Evol. Microbiol.">
        <title>The Global Catalogue of Microorganisms (GCM) 10K type strain sequencing project: providing services to taxonomists for standard genome sequencing and annotation.</title>
        <authorList>
            <consortium name="The Broad Institute Genomics Platform"/>
            <consortium name="The Broad Institute Genome Sequencing Center for Infectious Disease"/>
            <person name="Wu L."/>
            <person name="Ma J."/>
        </authorList>
    </citation>
    <scope>NUCLEOTIDE SEQUENCE [LARGE SCALE GENOMIC DNA]</scope>
    <source>
        <strain evidence="7 8">JCM 14545</strain>
    </source>
</reference>
<evidence type="ECO:0000256" key="2">
    <source>
        <dbReference type="ARBA" id="ARBA00023125"/>
    </source>
</evidence>
<dbReference type="InterPro" id="IPR001647">
    <property type="entry name" value="HTH_TetR"/>
</dbReference>
<feature type="compositionally biased region" description="Polar residues" evidence="5">
    <location>
        <begin position="221"/>
        <end position="230"/>
    </location>
</feature>
<dbReference type="SUPFAM" id="SSF46689">
    <property type="entry name" value="Homeodomain-like"/>
    <property type="match status" value="1"/>
</dbReference>